<protein>
    <recommendedName>
        <fullName evidence="9">Membrane fusion protein (MFP) family protein</fullName>
    </recommendedName>
</protein>
<dbReference type="InterPro" id="IPR050739">
    <property type="entry name" value="MFP"/>
</dbReference>
<dbReference type="PROSITE" id="PS00543">
    <property type="entry name" value="HLYD_FAMILY"/>
    <property type="match status" value="1"/>
</dbReference>
<dbReference type="InterPro" id="IPR010129">
    <property type="entry name" value="T1SS_HlyD"/>
</dbReference>
<keyword evidence="7" id="KW-1133">Transmembrane helix</keyword>
<dbReference type="Gene3D" id="2.40.30.170">
    <property type="match status" value="1"/>
</dbReference>
<sequence length="506" mass="56061">MRTPGWMQGMTDRLSVLKALLKRYQQVLQLAWAARHEIAGPDRLASERAFMPAALSLQETPPHPAPRRIMAIICTCVVAALIWAAFGKIDVVALAPGRVIVSERSKVIQPLEAATVRAIHVQDGQEVQEGQLLIELDSTQVGAEHSQNKQQWLAANSEKLRSHSLQRALNSGGQPALAEQQSSLWCAATKIESCESWQTLRQQLQTEWQDIRSKRERLAATVQTRESQIQVSKAAINRLQSLLVTLNQREVDYAALAQQGFVSQHGLQDKTRDRQDIDNELLRVRAELTTAMSAHQEALKEQNAYLAEIQKSLAQRQFTAQQEIERLAQEQVKSQQRLELLQLRSPVKGTVQQLAVFTAGGVVTPAQALMVIVPAAHDISAEVMVANKDIGFIHTGQKVRIKLETFNFTRYGTIDGEVTWVSADALTRDPQNSNSANNPASNGQAPLAYFPAHVKLNKQTIDVEGKTMPVTPGLNITAEIKTGRRTVLDYLLSPIQKTIDESAGER</sequence>
<organism evidence="12">
    <name type="scientific">Curvibacter symbiont subsp. Hydra magnipapillata</name>
    <dbReference type="NCBI Taxonomy" id="667019"/>
    <lineage>
        <taxon>Bacteria</taxon>
        <taxon>Pseudomonadati</taxon>
        <taxon>Pseudomonadota</taxon>
        <taxon>Betaproteobacteria</taxon>
        <taxon>Burkholderiales</taxon>
        <taxon>Comamonadaceae</taxon>
        <taxon>Curvibacter</taxon>
    </lineage>
</organism>
<evidence type="ECO:0000256" key="2">
    <source>
        <dbReference type="ARBA" id="ARBA00009477"/>
    </source>
</evidence>
<dbReference type="Pfam" id="PF25988">
    <property type="entry name" value="HH_CyaD"/>
    <property type="match status" value="1"/>
</dbReference>
<accession>C9YFG5</accession>
<evidence type="ECO:0000256" key="9">
    <source>
        <dbReference type="RuleBase" id="RU365093"/>
    </source>
</evidence>
<dbReference type="InterPro" id="IPR059040">
    <property type="entry name" value="HH_CyaD-like"/>
</dbReference>
<dbReference type="AlphaFoldDB" id="C9YFG5"/>
<comment type="similarity">
    <text evidence="2 9">Belongs to the membrane fusion protein (MFP) (TC 8.A.1) family.</text>
</comment>
<dbReference type="PANTHER" id="PTHR30386">
    <property type="entry name" value="MEMBRANE FUSION SUBUNIT OF EMRAB-TOLC MULTIDRUG EFFLUX PUMP"/>
    <property type="match status" value="1"/>
</dbReference>
<evidence type="ECO:0000256" key="8">
    <source>
        <dbReference type="ARBA" id="ARBA00023136"/>
    </source>
</evidence>
<evidence type="ECO:0000256" key="3">
    <source>
        <dbReference type="ARBA" id="ARBA00022448"/>
    </source>
</evidence>
<feature type="domain" description="CyaD-like alpha-helical hairpin" evidence="10">
    <location>
        <begin position="137"/>
        <end position="341"/>
    </location>
</feature>
<evidence type="ECO:0000256" key="5">
    <source>
        <dbReference type="ARBA" id="ARBA00022519"/>
    </source>
</evidence>
<evidence type="ECO:0000259" key="11">
    <source>
        <dbReference type="Pfam" id="PF26002"/>
    </source>
</evidence>
<dbReference type="InterPro" id="IPR006144">
    <property type="entry name" value="Secretion_HlyD_CS"/>
</dbReference>
<evidence type="ECO:0000256" key="7">
    <source>
        <dbReference type="ARBA" id="ARBA00022989"/>
    </source>
</evidence>
<dbReference type="EMBL" id="FN543107">
    <property type="protein sequence ID" value="CBA32651.1"/>
    <property type="molecule type" value="Genomic_DNA"/>
</dbReference>
<comment type="subcellular location">
    <subcellularLocation>
        <location evidence="1 9">Cell inner membrane</location>
        <topology evidence="1 9">Single-pass membrane protein</topology>
    </subcellularLocation>
</comment>
<keyword evidence="4 9" id="KW-1003">Cell membrane</keyword>
<dbReference type="Gene3D" id="2.40.50.100">
    <property type="match status" value="1"/>
</dbReference>
<dbReference type="InterPro" id="IPR058982">
    <property type="entry name" value="Beta-barrel_AprE"/>
</dbReference>
<dbReference type="Pfam" id="PF26002">
    <property type="entry name" value="Beta-barrel_AprE"/>
    <property type="match status" value="1"/>
</dbReference>
<name>C9YFG5_CURXX</name>
<evidence type="ECO:0000313" key="12">
    <source>
        <dbReference type="EMBL" id="CBA32651.1"/>
    </source>
</evidence>
<dbReference type="GO" id="GO:0009306">
    <property type="term" value="P:protein secretion"/>
    <property type="evidence" value="ECO:0007669"/>
    <property type="project" value="InterPro"/>
</dbReference>
<dbReference type="GO" id="GO:0005886">
    <property type="term" value="C:plasma membrane"/>
    <property type="evidence" value="ECO:0007669"/>
    <property type="project" value="UniProtKB-SubCell"/>
</dbReference>
<evidence type="ECO:0000256" key="6">
    <source>
        <dbReference type="ARBA" id="ARBA00022692"/>
    </source>
</evidence>
<evidence type="ECO:0000256" key="1">
    <source>
        <dbReference type="ARBA" id="ARBA00004377"/>
    </source>
</evidence>
<dbReference type="NCBIfam" id="TIGR01843">
    <property type="entry name" value="type_I_hlyD"/>
    <property type="match status" value="1"/>
</dbReference>
<keyword evidence="5 9" id="KW-0997">Cell inner membrane</keyword>
<evidence type="ECO:0000259" key="10">
    <source>
        <dbReference type="Pfam" id="PF25988"/>
    </source>
</evidence>
<dbReference type="PRINTS" id="PR01490">
    <property type="entry name" value="RTXTOXIND"/>
</dbReference>
<keyword evidence="6" id="KW-0812">Transmembrane</keyword>
<proteinExistence type="inferred from homology"/>
<dbReference type="PANTHER" id="PTHR30386:SF27">
    <property type="entry name" value="MEMBRANE FUSION PROTEIN (MFP) FAMILY PROTEIN"/>
    <property type="match status" value="1"/>
</dbReference>
<gene>
    <name evidence="12" type="ORF">Csp_D33210</name>
</gene>
<reference evidence="12" key="1">
    <citation type="journal article" date="2010" name="Nature">
        <title>The Dynamic genome of Hydra.</title>
        <authorList>
            <person name="Chapman J.A."/>
            <person name="Kirkness E.F."/>
            <person name="Simakov O."/>
            <person name="Hampson S.E."/>
            <person name="Mitros T."/>
            <person name="Weinmaier T."/>
            <person name="Rattei T."/>
            <person name="Balasubramanian P.G."/>
            <person name="Borman J."/>
            <person name="Busam D."/>
            <person name="Disbennett K."/>
            <person name="Pfannkoch C."/>
            <person name="Sumin N."/>
            <person name="Sutton G."/>
            <person name="Viswanathan L."/>
            <person name="Walenz B."/>
            <person name="Goodstein D.M."/>
            <person name="Hellsten U."/>
            <person name="Kawashima T."/>
            <person name="Prochnik S.E."/>
            <person name="Putnam N.H."/>
            <person name="Shu S."/>
            <person name="Blumberg B."/>
            <person name="Dana C.E."/>
            <person name="Gee L."/>
            <person name="Kibler D.F."/>
            <person name="Law L."/>
            <person name="Lindgens D."/>
            <person name="Martinez D.E."/>
            <person name="Peng J."/>
            <person name="Wigge P.A."/>
            <person name="Bertulat B."/>
            <person name="Guder C."/>
            <person name="Nakamura Y."/>
            <person name="Ozbek S."/>
            <person name="Watanabe H."/>
            <person name="Khalturin K."/>
            <person name="Hemmrich G."/>
            <person name="Franke A."/>
            <person name="Augustin R."/>
            <person name="Fraune S."/>
            <person name="Hayakawa E."/>
            <person name="Hayakawa S."/>
            <person name="Hirose M."/>
            <person name="Hwang J."/>
            <person name="Ikeo K."/>
            <person name="Nishimiya-Fujisawa C."/>
            <person name="Ogura A."/>
            <person name="Takahashi T."/>
            <person name="Steinmetz P.R."/>
            <person name="Zhang X."/>
            <person name="Aufschnaiter R."/>
            <person name="Eder M.K."/>
            <person name="Gorny A.K."/>
            <person name="Salvenmoser W."/>
            <person name="Heimberg A.M."/>
            <person name="Wheeler B.M."/>
            <person name="Peterson K.J."/>
            <person name="Boettger A."/>
            <person name="Tischler P."/>
            <person name="Wolf A."/>
            <person name="Gojobori T."/>
            <person name="Remington K.A."/>
            <person name="Strausberg R.L."/>
            <person name="Venter J."/>
            <person name="Technau U."/>
            <person name="Hobmayer B."/>
            <person name="Bosch T.C."/>
            <person name="Holstein T.W."/>
            <person name="Fujisawa T."/>
            <person name="Bode H.R."/>
            <person name="David C.N."/>
            <person name="Rokhsar D.S."/>
            <person name="Steele R.E."/>
        </authorList>
    </citation>
    <scope>NUCLEOTIDE SEQUENCE</scope>
</reference>
<keyword evidence="3 9" id="KW-0813">Transport</keyword>
<feature type="domain" description="AprE-like beta-barrel" evidence="11">
    <location>
        <begin position="381"/>
        <end position="483"/>
    </location>
</feature>
<evidence type="ECO:0000256" key="4">
    <source>
        <dbReference type="ARBA" id="ARBA00022475"/>
    </source>
</evidence>
<keyword evidence="8" id="KW-0472">Membrane</keyword>